<dbReference type="Pfam" id="PF21093">
    <property type="entry name" value="Nup188_N-subdom_III"/>
    <property type="match status" value="1"/>
</dbReference>
<feature type="domain" description="Nucleoporin Nup188 N-terminal subdomain III" evidence="10">
    <location>
        <begin position="707"/>
        <end position="1173"/>
    </location>
</feature>
<feature type="compositionally biased region" description="Basic and acidic residues" evidence="8">
    <location>
        <begin position="677"/>
        <end position="687"/>
    </location>
</feature>
<keyword evidence="2" id="KW-0813">Transport</keyword>
<name>A0A0F4GVU5_9PEZI</name>
<dbReference type="GO" id="GO:0051028">
    <property type="term" value="P:mRNA transport"/>
    <property type="evidence" value="ECO:0007669"/>
    <property type="project" value="UniProtKB-KW"/>
</dbReference>
<evidence type="ECO:0000256" key="6">
    <source>
        <dbReference type="ARBA" id="ARBA00023132"/>
    </source>
</evidence>
<organism evidence="11 12">
    <name type="scientific">Zymoseptoria brevis</name>
    <dbReference type="NCBI Taxonomy" id="1047168"/>
    <lineage>
        <taxon>Eukaryota</taxon>
        <taxon>Fungi</taxon>
        <taxon>Dikarya</taxon>
        <taxon>Ascomycota</taxon>
        <taxon>Pezizomycotina</taxon>
        <taxon>Dothideomycetes</taxon>
        <taxon>Dothideomycetidae</taxon>
        <taxon>Mycosphaerellales</taxon>
        <taxon>Mycosphaerellaceae</taxon>
        <taxon>Zymoseptoria</taxon>
    </lineage>
</organism>
<evidence type="ECO:0000256" key="8">
    <source>
        <dbReference type="SAM" id="MobiDB-lite"/>
    </source>
</evidence>
<dbReference type="GO" id="GO:0017056">
    <property type="term" value="F:structural constituent of nuclear pore"/>
    <property type="evidence" value="ECO:0007669"/>
    <property type="project" value="InterPro"/>
</dbReference>
<keyword evidence="5" id="KW-0811">Translocation</keyword>
<feature type="domain" description="Nuclear pore protein Nup188 C-terminal" evidence="9">
    <location>
        <begin position="1479"/>
        <end position="1850"/>
    </location>
</feature>
<accession>A0A0F4GVU5</accession>
<comment type="subcellular location">
    <subcellularLocation>
        <location evidence="1">Nucleus</location>
        <location evidence="1">Nuclear pore complex</location>
    </subcellularLocation>
</comment>
<proteinExistence type="predicted"/>
<evidence type="ECO:0000256" key="3">
    <source>
        <dbReference type="ARBA" id="ARBA00022816"/>
    </source>
</evidence>
<dbReference type="Proteomes" id="UP000033647">
    <property type="component" value="Unassembled WGS sequence"/>
</dbReference>
<dbReference type="Gene3D" id="1.25.10.70">
    <property type="match status" value="1"/>
</dbReference>
<keyword evidence="12" id="KW-1185">Reference proteome</keyword>
<keyword evidence="6" id="KW-0906">Nuclear pore complex</keyword>
<evidence type="ECO:0000259" key="9">
    <source>
        <dbReference type="Pfam" id="PF18378"/>
    </source>
</evidence>
<evidence type="ECO:0000313" key="11">
    <source>
        <dbReference type="EMBL" id="KJY01173.1"/>
    </source>
</evidence>
<feature type="region of interest" description="Disordered" evidence="8">
    <location>
        <begin position="668"/>
        <end position="687"/>
    </location>
</feature>
<dbReference type="OrthoDB" id="102511at2759"/>
<dbReference type="STRING" id="1047168.A0A0F4GVU5"/>
<dbReference type="GO" id="GO:0044611">
    <property type="term" value="C:nuclear pore inner ring"/>
    <property type="evidence" value="ECO:0007669"/>
    <property type="project" value="TreeGrafter"/>
</dbReference>
<gene>
    <name evidence="11" type="ORF">TI39_contig301g00006</name>
</gene>
<protein>
    <submittedName>
        <fullName evidence="11">Nucleoporin (Nup184) like protein</fullName>
    </submittedName>
</protein>
<feature type="region of interest" description="Disordered" evidence="8">
    <location>
        <begin position="437"/>
        <end position="456"/>
    </location>
</feature>
<keyword evidence="7" id="KW-0539">Nucleus</keyword>
<evidence type="ECO:0000256" key="7">
    <source>
        <dbReference type="ARBA" id="ARBA00023242"/>
    </source>
</evidence>
<dbReference type="Pfam" id="PF21094">
    <property type="entry name" value="Nup188_SH3-like"/>
    <property type="match status" value="1"/>
</dbReference>
<dbReference type="InterPro" id="IPR041634">
    <property type="entry name" value="Nup188_C"/>
</dbReference>
<keyword evidence="4" id="KW-0653">Protein transport</keyword>
<evidence type="ECO:0000259" key="10">
    <source>
        <dbReference type="Pfam" id="PF21093"/>
    </source>
</evidence>
<dbReference type="EMBL" id="LAFY01000293">
    <property type="protein sequence ID" value="KJY01173.1"/>
    <property type="molecule type" value="Genomic_DNA"/>
</dbReference>
<evidence type="ECO:0000256" key="4">
    <source>
        <dbReference type="ARBA" id="ARBA00022927"/>
    </source>
</evidence>
<reference evidence="11 12" key="1">
    <citation type="submission" date="2015-03" db="EMBL/GenBank/DDBJ databases">
        <title>RNA-seq based gene annotation and comparative genomics of four Zymoseptoria species reveal species-specific pathogenicity related genes and transposable element activity.</title>
        <authorList>
            <person name="Grandaubert J."/>
            <person name="Bhattacharyya A."/>
            <person name="Stukenbrock E.H."/>
        </authorList>
    </citation>
    <scope>NUCLEOTIDE SEQUENCE [LARGE SCALE GENOMIC DNA]</scope>
    <source>
        <strain evidence="11 12">Zb18110</strain>
    </source>
</reference>
<evidence type="ECO:0000256" key="5">
    <source>
        <dbReference type="ARBA" id="ARBA00023010"/>
    </source>
</evidence>
<dbReference type="Pfam" id="PF18378">
    <property type="entry name" value="Nup188_C"/>
    <property type="match status" value="1"/>
</dbReference>
<evidence type="ECO:0000256" key="2">
    <source>
        <dbReference type="ARBA" id="ARBA00022448"/>
    </source>
</evidence>
<evidence type="ECO:0000313" key="12">
    <source>
        <dbReference type="Proteomes" id="UP000033647"/>
    </source>
</evidence>
<keyword evidence="3" id="KW-0509">mRNA transport</keyword>
<dbReference type="InterPro" id="IPR044840">
    <property type="entry name" value="Nup188"/>
</dbReference>
<evidence type="ECO:0000256" key="1">
    <source>
        <dbReference type="ARBA" id="ARBA00004567"/>
    </source>
</evidence>
<sequence length="1856" mass="201970">MAATTSDSSYFPSADKCLAGETRLVSWRTAYRAISDEDSAVHNTHLQQFLNDSQTISLLSAALDPFAKPNSRSAADFTTKTAPINVSPASNVNYNLDELKEDAQWLSKEVQIEELAALRLAIIEWQERPADLLLITASNGPNPLSGPANLTSSVLTRDSFNFSASTTAAARPTLDFGKQDVRRARLLNVYLSETSHLLKLSADLVGRVKVGKDDTQGIPSGSLRGGLKTTWIDEVAHKIEDTMCASRQVAESEAFCVKCIEKTESLLVAGTGQTSSPKVFTDDPTKAQSYLDARLVDLVSTLRLLLSAIYALDGVPSATTVQSWFLTMERHLFLAKGDSPLADLSVPQALASAISVEILKVQLVTGEILNAAGVDATALKGASYIKDERCIAAMNSIFYSVTQLQLSIAAPALWAWTIITSTIRDIAVAHRERNSHLIEQGDSGSESHMRSARRGSKVVQSEFEKLYDQLCSPDMEEHRDDPPQFFAAESVDRMRVFVMMDEIASAVSAVFGSASESSTAFIGKATFFDLIRQSLPFVQYGEELLQAILSLLEPRDGESSQAHSSALAGKFLRDFEQFRPAVLDQALARYPYELSPVLRLFTLLAGAQSGSIDSEEALDIAQILDRLTSFTRMLPESFRSYDLENEDDNINMISLTAPLSIFRPNEQISRSSQRAITKGDEEGDSRVREIPSRTVGIVVREPRPFIVKFEHEHSGLEYLGLLLSSFTANNGLVHMAAHAEMDRITATETITLFTALLKSSLNRRNGQDVARNLLCRISSVLRGGQDIVNTIADIFENELLAHLDQVAQPGSVELAVSCADFLTVLVGLSPERTWSTLNRSSLLGLVNGASSLASVVGGTEVQLGRYNFLAACVKLHSVLLSDAVAGLVKRKSLAPKARNRFESQIQGFDATPERTMSAVLNAYQKILIDALQSMPSWKFDVPVERCNITTDILDDFNRLLISTYGIGTGESPSSRLTLVLTPAAAALLDAAAPANGPSPLVAIFSRTLSEGLPVASDSTPMQFRKVALQQTSSGLRFLVTLVRAAKSGIKLLSSATGSTDQQRTTAELRAKNLSSGVLQSMPILASLLASDHAFKADLFPLLTEVVQSVASGDEDPPSMLAQLDAEAAKAFLMVVTQLDRPLCDVAVERQIWDFLSVVMESKQNWFAIYLLTGALPKTRAHRLQSETIKGKPILNYALDQLSSIAVLPPKRAISMLKFVAVAQQTWVWATNELRIHAEFLKNTLAWLNTLSATKPKDTTTAAALISARECEMAACLCEILAINLHTSLEVGDETVLKTLAPKLSFLRDHAVAVDAYNRSNHQNLAANIKSIFPQRELSDFERTAVNPAPLGEDFFYDRDIATTVLRHHSSWFGVSTSKDQGFVDEFPRVNANLSLLYAQTALLKSWKRLATTLCECVGQDAALQSDLAKVAENCLLANTDPTLDQPGVADVLQLRLELAFVITSKLVALQANGGSMKSLLAAAWGLVRTSPVDYDVATAAEDMRYYRELLQVLYLTIQPHSYIKGRPTPSHATQETEPYYLHPTIASILVDVVGKVITPGFRALCGNLHNNIELALPADFALLTALLQAILTVPGITSMWTILSDIIAGSSVVRGALSLYSWADQLAEEMHQDPIYGEIAIAFLLSLSTVRPVAEQMALEGVLTQVSAANLSNYFRKSGGKGPFDEPQRMFAIWSEGFLPLCLNLLDSVGPPIAGEVASFLNTFREQLQRAEKSLQNENPGPRNPRAGTVTLGLVTEAHSLSMIAFILNSDTARAAADGINAADIPALEYDSEGVKGLTESLVRSKRSLADRIAPTSPLEERWSKTSVSGASDNLLMQKILKELVSMQECFGGESD</sequence>
<dbReference type="InterPro" id="IPR048883">
    <property type="entry name" value="Nup188_N-subdom_III"/>
</dbReference>
<dbReference type="GO" id="GO:0006606">
    <property type="term" value="P:protein import into nucleus"/>
    <property type="evidence" value="ECO:0007669"/>
    <property type="project" value="TreeGrafter"/>
</dbReference>
<dbReference type="PANTHER" id="PTHR31431">
    <property type="entry name" value="NUCLEOPORIN NUP188 HOMOLOG"/>
    <property type="match status" value="1"/>
</dbReference>
<comment type="caution">
    <text evidence="11">The sequence shown here is derived from an EMBL/GenBank/DDBJ whole genome shotgun (WGS) entry which is preliminary data.</text>
</comment>
<dbReference type="PANTHER" id="PTHR31431:SF1">
    <property type="entry name" value="NUCLEOPORIN NUP188"/>
    <property type="match status" value="1"/>
</dbReference>
<dbReference type="GO" id="GO:0006405">
    <property type="term" value="P:RNA export from nucleus"/>
    <property type="evidence" value="ECO:0007669"/>
    <property type="project" value="TreeGrafter"/>
</dbReference>